<evidence type="ECO:0000256" key="7">
    <source>
        <dbReference type="SAM" id="MobiDB-lite"/>
    </source>
</evidence>
<feature type="region of interest" description="Disordered" evidence="7">
    <location>
        <begin position="1"/>
        <end position="32"/>
    </location>
</feature>
<dbReference type="RefSeq" id="WP_139941902.1">
    <property type="nucleotide sequence ID" value="NZ_JBHSYP010000005.1"/>
</dbReference>
<feature type="compositionally biased region" description="Gly residues" evidence="7">
    <location>
        <begin position="1"/>
        <end position="27"/>
    </location>
</feature>
<dbReference type="OrthoDB" id="9779595at2"/>
<keyword evidence="9" id="KW-0645">Protease</keyword>
<dbReference type="PANTHER" id="PTHR43327">
    <property type="entry name" value="STOMATIN-LIKE PROTEIN 2, MITOCHONDRIAL"/>
    <property type="match status" value="1"/>
</dbReference>
<dbReference type="InterPro" id="IPR020980">
    <property type="entry name" value="Membrane_HflK_N"/>
</dbReference>
<evidence type="ECO:0000256" key="1">
    <source>
        <dbReference type="ARBA" id="ARBA00004167"/>
    </source>
</evidence>
<keyword evidence="4 6" id="KW-1133">Transmembrane helix</keyword>
<reference evidence="10" key="1">
    <citation type="submission" date="2019-06" db="EMBL/GenBank/DDBJ databases">
        <title>The complete genome of Emcibacter congregatus ZYLT.</title>
        <authorList>
            <person name="Zhao Z."/>
        </authorList>
    </citation>
    <scope>NUCLEOTIDE SEQUENCE [LARGE SCALE GENOMIC DNA]</scope>
    <source>
        <strain evidence="10">MCCC 1A06723</strain>
    </source>
</reference>
<evidence type="ECO:0000313" key="9">
    <source>
        <dbReference type="EMBL" id="TPD57587.1"/>
    </source>
</evidence>
<comment type="subunit">
    <text evidence="6">HflC and HflK may interact to form a multimeric complex.</text>
</comment>
<evidence type="ECO:0000256" key="3">
    <source>
        <dbReference type="ARBA" id="ARBA00022692"/>
    </source>
</evidence>
<organism evidence="9 10">
    <name type="scientific">Emcibacter nanhaiensis</name>
    <dbReference type="NCBI Taxonomy" id="1505037"/>
    <lineage>
        <taxon>Bacteria</taxon>
        <taxon>Pseudomonadati</taxon>
        <taxon>Pseudomonadota</taxon>
        <taxon>Alphaproteobacteria</taxon>
        <taxon>Emcibacterales</taxon>
        <taxon>Emcibacteraceae</taxon>
        <taxon>Emcibacter</taxon>
    </lineage>
</organism>
<dbReference type="Pfam" id="PF12221">
    <property type="entry name" value="HflK_N"/>
    <property type="match status" value="1"/>
</dbReference>
<comment type="subcellular location">
    <subcellularLocation>
        <location evidence="1">Membrane</location>
        <topology evidence="1">Single-pass membrane protein</topology>
    </subcellularLocation>
</comment>
<evidence type="ECO:0000256" key="5">
    <source>
        <dbReference type="ARBA" id="ARBA00023136"/>
    </source>
</evidence>
<dbReference type="EMBL" id="VFIY01000018">
    <property type="protein sequence ID" value="TPD57587.1"/>
    <property type="molecule type" value="Genomic_DNA"/>
</dbReference>
<feature type="transmembrane region" description="Helical" evidence="6">
    <location>
        <begin position="57"/>
        <end position="76"/>
    </location>
</feature>
<dbReference type="GO" id="GO:0008233">
    <property type="term" value="F:peptidase activity"/>
    <property type="evidence" value="ECO:0007669"/>
    <property type="project" value="UniProtKB-KW"/>
</dbReference>
<evidence type="ECO:0000256" key="2">
    <source>
        <dbReference type="ARBA" id="ARBA00006971"/>
    </source>
</evidence>
<keyword evidence="9" id="KW-0378">Hydrolase</keyword>
<evidence type="ECO:0000256" key="4">
    <source>
        <dbReference type="ARBA" id="ARBA00022989"/>
    </source>
</evidence>
<keyword evidence="5 6" id="KW-0472">Membrane</keyword>
<protein>
    <recommendedName>
        <fullName evidence="6">Protein HflK</fullName>
    </recommendedName>
</protein>
<name>A0A501PC59_9PROT</name>
<sequence length="358" mass="39619">MPWQSNGGGGDRGPWGQGPRRGGGGGQEPPNIEDLIRKGQDKFKNTFSGNVGGGKGFSLLLLLVIGGWLLTGFYRVNTNEAGVVLRFGEWTETTSPGLHYHLPAPIETVIKPKVTEINQIDIGFKGTGSVQGINYSVDLAKERQMLTGDENIVDVEFSVLWRISDAGKYLFKVDNPAQTIRTVAQSAVRDIIARTPIQQALTAGRGSIEREARENIQAILDEYESGVEVTQIKLTKVDPPAQVIEAFREVQRAEADREKTVNQAEAYKNDIVPRARGEAAKMMQEAEAYKAQVIAKAEGEASRFLAVYEEYKQAKDVTRKRMYLETMEQILANIDKVLIEKEGGVVPYLPLNELKKKQ</sequence>
<dbReference type="GO" id="GO:0016020">
    <property type="term" value="C:membrane"/>
    <property type="evidence" value="ECO:0007669"/>
    <property type="project" value="UniProtKB-SubCell"/>
</dbReference>
<dbReference type="AlphaFoldDB" id="A0A501PC59"/>
<dbReference type="InterPro" id="IPR001107">
    <property type="entry name" value="Band_7"/>
</dbReference>
<gene>
    <name evidence="9" type="primary">hflK</name>
    <name evidence="9" type="ORF">FIV46_15855</name>
</gene>
<keyword evidence="10" id="KW-1185">Reference proteome</keyword>
<evidence type="ECO:0000313" key="10">
    <source>
        <dbReference type="Proteomes" id="UP000319148"/>
    </source>
</evidence>
<dbReference type="Proteomes" id="UP000319148">
    <property type="component" value="Unassembled WGS sequence"/>
</dbReference>
<accession>A0A501PC59</accession>
<dbReference type="GO" id="GO:0006508">
    <property type="term" value="P:proteolysis"/>
    <property type="evidence" value="ECO:0007669"/>
    <property type="project" value="UniProtKB-KW"/>
</dbReference>
<evidence type="ECO:0000259" key="8">
    <source>
        <dbReference type="SMART" id="SM00244"/>
    </source>
</evidence>
<comment type="function">
    <text evidence="6">HflC and HflK could encode or regulate a protease.</text>
</comment>
<dbReference type="NCBIfam" id="TIGR01933">
    <property type="entry name" value="hflK"/>
    <property type="match status" value="1"/>
</dbReference>
<keyword evidence="3 6" id="KW-0812">Transmembrane</keyword>
<dbReference type="InterPro" id="IPR036013">
    <property type="entry name" value="Band_7/SPFH_dom_sf"/>
</dbReference>
<evidence type="ECO:0000256" key="6">
    <source>
        <dbReference type="RuleBase" id="RU364113"/>
    </source>
</evidence>
<dbReference type="InterPro" id="IPR050710">
    <property type="entry name" value="Band7/mec-2_domain"/>
</dbReference>
<comment type="caution">
    <text evidence="9">The sequence shown here is derived from an EMBL/GenBank/DDBJ whole genome shotgun (WGS) entry which is preliminary data.</text>
</comment>
<comment type="similarity">
    <text evidence="2 6">Belongs to the band 7/mec-2 family. HflK subfamily.</text>
</comment>
<dbReference type="SUPFAM" id="SSF117892">
    <property type="entry name" value="Band 7/SPFH domain"/>
    <property type="match status" value="1"/>
</dbReference>
<dbReference type="Gene3D" id="3.30.479.30">
    <property type="entry name" value="Band 7 domain"/>
    <property type="match status" value="1"/>
</dbReference>
<proteinExistence type="inferred from homology"/>
<dbReference type="PANTHER" id="PTHR43327:SF2">
    <property type="entry name" value="MODULATOR OF FTSH PROTEASE HFLK"/>
    <property type="match status" value="1"/>
</dbReference>
<dbReference type="CDD" id="cd03404">
    <property type="entry name" value="SPFH_HflK"/>
    <property type="match status" value="1"/>
</dbReference>
<dbReference type="InterPro" id="IPR010201">
    <property type="entry name" value="HflK"/>
</dbReference>
<dbReference type="SMART" id="SM00244">
    <property type="entry name" value="PHB"/>
    <property type="match status" value="1"/>
</dbReference>
<feature type="domain" description="Band 7" evidence="8">
    <location>
        <begin position="71"/>
        <end position="251"/>
    </location>
</feature>
<dbReference type="Pfam" id="PF01145">
    <property type="entry name" value="Band_7"/>
    <property type="match status" value="1"/>
</dbReference>